<dbReference type="InterPro" id="IPR052222">
    <property type="entry name" value="DESIGUAL"/>
</dbReference>
<accession>A0ABR2B4Y1</accession>
<dbReference type="PANTHER" id="PTHR31769">
    <property type="entry name" value="OS07G0462200 PROTEIN-RELATED"/>
    <property type="match status" value="1"/>
</dbReference>
<organism evidence="1 2">
    <name type="scientific">Hibiscus sabdariffa</name>
    <name type="common">roselle</name>
    <dbReference type="NCBI Taxonomy" id="183260"/>
    <lineage>
        <taxon>Eukaryota</taxon>
        <taxon>Viridiplantae</taxon>
        <taxon>Streptophyta</taxon>
        <taxon>Embryophyta</taxon>
        <taxon>Tracheophyta</taxon>
        <taxon>Spermatophyta</taxon>
        <taxon>Magnoliopsida</taxon>
        <taxon>eudicotyledons</taxon>
        <taxon>Gunneridae</taxon>
        <taxon>Pentapetalae</taxon>
        <taxon>rosids</taxon>
        <taxon>malvids</taxon>
        <taxon>Malvales</taxon>
        <taxon>Malvaceae</taxon>
        <taxon>Malvoideae</taxon>
        <taxon>Hibiscus</taxon>
    </lineage>
</organism>
<dbReference type="Proteomes" id="UP001472677">
    <property type="component" value="Unassembled WGS sequence"/>
</dbReference>
<evidence type="ECO:0000313" key="1">
    <source>
        <dbReference type="EMBL" id="KAK8501901.1"/>
    </source>
</evidence>
<dbReference type="EMBL" id="JBBPBM010000179">
    <property type="protein sequence ID" value="KAK8501901.1"/>
    <property type="molecule type" value="Genomic_DNA"/>
</dbReference>
<dbReference type="InterPro" id="IPR009606">
    <property type="entry name" value="DEAL/Modifying_wall_lignin1/2"/>
</dbReference>
<protein>
    <submittedName>
        <fullName evidence="1">Uncharacterized protein</fullName>
    </submittedName>
</protein>
<name>A0ABR2B4Y1_9ROSI</name>
<comment type="caution">
    <text evidence="1">The sequence shown here is derived from an EMBL/GenBank/DDBJ whole genome shotgun (WGS) entry which is preliminary data.</text>
</comment>
<sequence length="245" mass="26954">MYEQKEGFFNAKLSTHSPSLSYLLLNCVPVPSFIRILLFIKNATWHYKGGAWPSTDRYLQPNSFVIVNMAKNYGFLVCILIMALDITAGVLGIEAEIAENKVKHLRMWIFECRDPSLQAYKLGLVASVLLGLAHVVGNLLGGCVCIWTKEDLDKASANKQLAVCSLIFSWIILAVGFTMLIIGTLSNSKSRKSCGLSHHRLFSIGGILCFIHGLFTVAYYVSATAAAREDRSNRSRATTTTTPAA</sequence>
<reference evidence="1 2" key="1">
    <citation type="journal article" date="2024" name="G3 (Bethesda)">
        <title>Genome assembly of Hibiscus sabdariffa L. provides insights into metabolisms of medicinal natural products.</title>
        <authorList>
            <person name="Kim T."/>
        </authorList>
    </citation>
    <scope>NUCLEOTIDE SEQUENCE [LARGE SCALE GENOMIC DNA]</scope>
    <source>
        <strain evidence="1">TK-2024</strain>
        <tissue evidence="1">Old leaves</tissue>
    </source>
</reference>
<evidence type="ECO:0000313" key="2">
    <source>
        <dbReference type="Proteomes" id="UP001472677"/>
    </source>
</evidence>
<keyword evidence="2" id="KW-1185">Reference proteome</keyword>
<gene>
    <name evidence="1" type="ORF">V6N12_019641</name>
</gene>
<dbReference type="Pfam" id="PF06749">
    <property type="entry name" value="DUF1218"/>
    <property type="match status" value="1"/>
</dbReference>
<proteinExistence type="predicted"/>